<name>A0A4R7V2M1_9PSEU</name>
<evidence type="ECO:0000313" key="2">
    <source>
        <dbReference type="Proteomes" id="UP000294927"/>
    </source>
</evidence>
<dbReference type="OrthoDB" id="3627131at2"/>
<dbReference type="EMBL" id="SOCP01000015">
    <property type="protein sequence ID" value="TDV43549.1"/>
    <property type="molecule type" value="Genomic_DNA"/>
</dbReference>
<organism evidence="1 2">
    <name type="scientific">Actinophytocola oryzae</name>
    <dbReference type="NCBI Taxonomy" id="502181"/>
    <lineage>
        <taxon>Bacteria</taxon>
        <taxon>Bacillati</taxon>
        <taxon>Actinomycetota</taxon>
        <taxon>Actinomycetes</taxon>
        <taxon>Pseudonocardiales</taxon>
        <taxon>Pseudonocardiaceae</taxon>
    </lineage>
</organism>
<proteinExistence type="predicted"/>
<sequence>MAMRRALSATVRLRRNGLLRAYGEAPVALAQELALGNGVFEYPMGWGGDVGLLGHDPGEVTLPEVTDAGSMTTPSHVASTLVAGQDRVGNAAVAGAAMRVVPMAVPSKD</sequence>
<accession>A0A4R7V2M1</accession>
<dbReference type="AlphaFoldDB" id="A0A4R7V2M1"/>
<keyword evidence="2" id="KW-1185">Reference proteome</keyword>
<dbReference type="RefSeq" id="WP_133906782.1">
    <property type="nucleotide sequence ID" value="NZ_SOCP01000015.1"/>
</dbReference>
<comment type="caution">
    <text evidence="1">The sequence shown here is derived from an EMBL/GenBank/DDBJ whole genome shotgun (WGS) entry which is preliminary data.</text>
</comment>
<evidence type="ECO:0000313" key="1">
    <source>
        <dbReference type="EMBL" id="TDV43549.1"/>
    </source>
</evidence>
<reference evidence="1 2" key="1">
    <citation type="submission" date="2019-03" db="EMBL/GenBank/DDBJ databases">
        <title>Genomic Encyclopedia of Archaeal and Bacterial Type Strains, Phase II (KMG-II): from individual species to whole genera.</title>
        <authorList>
            <person name="Goeker M."/>
        </authorList>
    </citation>
    <scope>NUCLEOTIDE SEQUENCE [LARGE SCALE GENOMIC DNA]</scope>
    <source>
        <strain evidence="1 2">DSM 45499</strain>
    </source>
</reference>
<dbReference type="Proteomes" id="UP000294927">
    <property type="component" value="Unassembled WGS sequence"/>
</dbReference>
<protein>
    <submittedName>
        <fullName evidence="1">Uncharacterized protein</fullName>
    </submittedName>
</protein>
<gene>
    <name evidence="1" type="ORF">CLV71_11511</name>
</gene>